<proteinExistence type="predicted"/>
<evidence type="ECO:0000313" key="3">
    <source>
        <dbReference type="Proteomes" id="UP000660339"/>
    </source>
</evidence>
<comment type="caution">
    <text evidence="2">The sequence shown here is derived from an EMBL/GenBank/DDBJ whole genome shotgun (WGS) entry which is preliminary data.</text>
</comment>
<keyword evidence="3" id="KW-1185">Reference proteome</keyword>
<organism evidence="2 3">
    <name type="scientific">Catellatospora methionotrophica</name>
    <dbReference type="NCBI Taxonomy" id="121620"/>
    <lineage>
        <taxon>Bacteria</taxon>
        <taxon>Bacillati</taxon>
        <taxon>Actinomycetota</taxon>
        <taxon>Actinomycetes</taxon>
        <taxon>Micromonosporales</taxon>
        <taxon>Micromonosporaceae</taxon>
        <taxon>Catellatospora</taxon>
    </lineage>
</organism>
<gene>
    <name evidence="2" type="ORF">Cme02nite_55740</name>
</gene>
<accession>A0A8J3LDJ5</accession>
<dbReference type="AlphaFoldDB" id="A0A8J3LDJ5"/>
<sequence>MAVDRRNAGWFGASVCGPAHRRTGTSNQDAWRGTRGKFGSLVVVADGMGSRPHARLGAQKVCRAAHRAVVEVATEDMPDPELLTRRLEARWREALAPLDAAQAATTVLLSLAHRSGEVLLCQLGDGLIAFTEGGRLEVFVPADGFGNETEALGLADRRPQWHVRRLPLLSGGRQMLLATDGVSADLLPGALPGLIDHLSQDFAPLAPRTRHGRLCAQLRAWPTPGHFDDKTLALHWTTREENHGAADDTAAQSEDG</sequence>
<dbReference type="EMBL" id="BONJ01000030">
    <property type="protein sequence ID" value="GIG17242.1"/>
    <property type="molecule type" value="Genomic_DNA"/>
</dbReference>
<evidence type="ECO:0000313" key="2">
    <source>
        <dbReference type="EMBL" id="GIG17242.1"/>
    </source>
</evidence>
<dbReference type="InterPro" id="IPR036457">
    <property type="entry name" value="PPM-type-like_dom_sf"/>
</dbReference>
<dbReference type="SUPFAM" id="SSF81606">
    <property type="entry name" value="PP2C-like"/>
    <property type="match status" value="1"/>
</dbReference>
<dbReference type="Proteomes" id="UP000660339">
    <property type="component" value="Unassembled WGS sequence"/>
</dbReference>
<dbReference type="Gene3D" id="3.60.40.10">
    <property type="entry name" value="PPM-type phosphatase domain"/>
    <property type="match status" value="1"/>
</dbReference>
<dbReference type="InterPro" id="IPR001932">
    <property type="entry name" value="PPM-type_phosphatase-like_dom"/>
</dbReference>
<protein>
    <recommendedName>
        <fullName evidence="1">PPM-type phosphatase domain-containing protein</fullName>
    </recommendedName>
</protein>
<reference evidence="2" key="1">
    <citation type="submission" date="2021-01" db="EMBL/GenBank/DDBJ databases">
        <title>Whole genome shotgun sequence of Catellatospora methionotrophica NBRC 14553.</title>
        <authorList>
            <person name="Komaki H."/>
            <person name="Tamura T."/>
        </authorList>
    </citation>
    <scope>NUCLEOTIDE SEQUENCE</scope>
    <source>
        <strain evidence="2">NBRC 14553</strain>
    </source>
</reference>
<evidence type="ECO:0000259" key="1">
    <source>
        <dbReference type="Pfam" id="PF13672"/>
    </source>
</evidence>
<name>A0A8J3LDJ5_9ACTN</name>
<dbReference type="Pfam" id="PF13672">
    <property type="entry name" value="PP2C_2"/>
    <property type="match status" value="1"/>
</dbReference>
<dbReference type="RefSeq" id="WP_166380931.1">
    <property type="nucleotide sequence ID" value="NZ_BAAATT010000030.1"/>
</dbReference>
<feature type="domain" description="PPM-type phosphatase" evidence="1">
    <location>
        <begin position="16"/>
        <end position="218"/>
    </location>
</feature>